<keyword evidence="1" id="KW-0863">Zinc-finger</keyword>
<reference evidence="3 4" key="1">
    <citation type="submission" date="2018-08" db="EMBL/GenBank/DDBJ databases">
        <title>A genome reference for cultivated species of the human gut microbiota.</title>
        <authorList>
            <person name="Zou Y."/>
            <person name="Xue W."/>
            <person name="Luo G."/>
        </authorList>
    </citation>
    <scope>NUCLEOTIDE SEQUENCE [LARGE SCALE GENOMIC DNA]</scope>
    <source>
        <strain evidence="3 4">AM35-14</strain>
    </source>
</reference>
<dbReference type="RefSeq" id="WP_021894718.1">
    <property type="nucleotide sequence ID" value="NZ_JAWYMX010000030.1"/>
</dbReference>
<accession>A0A414AL85</accession>
<dbReference type="Proteomes" id="UP000283975">
    <property type="component" value="Unassembled WGS sequence"/>
</dbReference>
<evidence type="ECO:0000256" key="1">
    <source>
        <dbReference type="PROSITE-ProRule" id="PRU00325"/>
    </source>
</evidence>
<evidence type="ECO:0000259" key="2">
    <source>
        <dbReference type="PROSITE" id="PS50966"/>
    </source>
</evidence>
<keyword evidence="1" id="KW-0479">Metal-binding</keyword>
<dbReference type="GO" id="GO:0008270">
    <property type="term" value="F:zinc ion binding"/>
    <property type="evidence" value="ECO:0007669"/>
    <property type="project" value="UniProtKB-KW"/>
</dbReference>
<comment type="caution">
    <text evidence="3">The sequence shown here is derived from an EMBL/GenBank/DDBJ whole genome shotgun (WGS) entry which is preliminary data.</text>
</comment>
<dbReference type="PROSITE" id="PS50966">
    <property type="entry name" value="ZF_SWIM"/>
    <property type="match status" value="1"/>
</dbReference>
<sequence>MINTATWNQWDDIHSTSEQLKRQKKACEKGLSPLEINESDCNAVFKGSSSKYTTTLSNCTCRDFALRKLPCKHMYRLAYELHLFNPPCEVASTDVPQLNKNEAMQIIKSVLTPEEQQIFGYFCYHCGNNNASEELFPIEFANKLIGANLACEVTDTAKLLKHLHISKVRKFLPPGTKSPRTKAELIDIVAPTVNNNDIIFPDEKKCLTLHPSVSHLGHTIHRQICIMYPDSEQEYV</sequence>
<evidence type="ECO:0000313" key="3">
    <source>
        <dbReference type="EMBL" id="RHC50185.1"/>
    </source>
</evidence>
<proteinExistence type="predicted"/>
<dbReference type="AlphaFoldDB" id="A0A414AL85"/>
<feature type="domain" description="SWIM-type" evidence="2">
    <location>
        <begin position="45"/>
        <end position="82"/>
    </location>
</feature>
<gene>
    <name evidence="3" type="ORF">DW839_26025</name>
</gene>
<organism evidence="3 4">
    <name type="scientific">Enterocloster bolteae</name>
    <dbReference type="NCBI Taxonomy" id="208479"/>
    <lineage>
        <taxon>Bacteria</taxon>
        <taxon>Bacillati</taxon>
        <taxon>Bacillota</taxon>
        <taxon>Clostridia</taxon>
        <taxon>Lachnospirales</taxon>
        <taxon>Lachnospiraceae</taxon>
        <taxon>Enterocloster</taxon>
    </lineage>
</organism>
<keyword evidence="1" id="KW-0862">Zinc</keyword>
<protein>
    <submittedName>
        <fullName evidence="3">SWIM zinc finger family protein</fullName>
    </submittedName>
</protein>
<evidence type="ECO:0000313" key="4">
    <source>
        <dbReference type="Proteomes" id="UP000283975"/>
    </source>
</evidence>
<dbReference type="Pfam" id="PF04434">
    <property type="entry name" value="SWIM"/>
    <property type="match status" value="1"/>
</dbReference>
<dbReference type="InterPro" id="IPR007527">
    <property type="entry name" value="Znf_SWIM"/>
</dbReference>
<dbReference type="EMBL" id="QSHZ01000038">
    <property type="protein sequence ID" value="RHC50185.1"/>
    <property type="molecule type" value="Genomic_DNA"/>
</dbReference>
<name>A0A414AL85_9FIRM</name>